<comment type="caution">
    <text evidence="1">The sequence shown here is derived from an EMBL/GenBank/DDBJ whole genome shotgun (WGS) entry which is preliminary data.</text>
</comment>
<dbReference type="EMBL" id="JBHTGP010000027">
    <property type="protein sequence ID" value="MFD0691327.1"/>
    <property type="molecule type" value="Genomic_DNA"/>
</dbReference>
<dbReference type="Pfam" id="PF13578">
    <property type="entry name" value="Methyltransf_24"/>
    <property type="match status" value="1"/>
</dbReference>
<keyword evidence="1" id="KW-0808">Transferase</keyword>
<proteinExistence type="predicted"/>
<protein>
    <submittedName>
        <fullName evidence="1">O-methyltransferase</fullName>
        <ecNumber evidence="1">2.1.1.-</ecNumber>
    </submittedName>
</protein>
<dbReference type="EC" id="2.1.1.-" evidence="1"/>
<dbReference type="GO" id="GO:0008168">
    <property type="term" value="F:methyltransferase activity"/>
    <property type="evidence" value="ECO:0007669"/>
    <property type="project" value="UniProtKB-KW"/>
</dbReference>
<evidence type="ECO:0000313" key="2">
    <source>
        <dbReference type="Proteomes" id="UP001597063"/>
    </source>
</evidence>
<dbReference type="GO" id="GO:0032259">
    <property type="term" value="P:methylation"/>
    <property type="evidence" value="ECO:0007669"/>
    <property type="project" value="UniProtKB-KW"/>
</dbReference>
<organism evidence="1 2">
    <name type="scientific">Actinomadura fibrosa</name>
    <dbReference type="NCBI Taxonomy" id="111802"/>
    <lineage>
        <taxon>Bacteria</taxon>
        <taxon>Bacillati</taxon>
        <taxon>Actinomycetota</taxon>
        <taxon>Actinomycetes</taxon>
        <taxon>Streptosporangiales</taxon>
        <taxon>Thermomonosporaceae</taxon>
        <taxon>Actinomadura</taxon>
    </lineage>
</organism>
<dbReference type="SUPFAM" id="SSF53335">
    <property type="entry name" value="S-adenosyl-L-methionine-dependent methyltransferases"/>
    <property type="match status" value="1"/>
</dbReference>
<dbReference type="InterPro" id="IPR029063">
    <property type="entry name" value="SAM-dependent_MTases_sf"/>
</dbReference>
<gene>
    <name evidence="1" type="ORF">ACFQZM_43035</name>
</gene>
<evidence type="ECO:0000313" key="1">
    <source>
        <dbReference type="EMBL" id="MFD0691327.1"/>
    </source>
</evidence>
<reference evidence="2" key="1">
    <citation type="journal article" date="2019" name="Int. J. Syst. Evol. Microbiol.">
        <title>The Global Catalogue of Microorganisms (GCM) 10K type strain sequencing project: providing services to taxonomists for standard genome sequencing and annotation.</title>
        <authorList>
            <consortium name="The Broad Institute Genomics Platform"/>
            <consortium name="The Broad Institute Genome Sequencing Center for Infectious Disease"/>
            <person name="Wu L."/>
            <person name="Ma J."/>
        </authorList>
    </citation>
    <scope>NUCLEOTIDE SEQUENCE [LARGE SCALE GENOMIC DNA]</scope>
    <source>
        <strain evidence="2">JCM 9371</strain>
    </source>
</reference>
<accession>A0ABW2Y1Y8</accession>
<keyword evidence="2" id="KW-1185">Reference proteome</keyword>
<name>A0ABW2Y1Y8_9ACTN</name>
<sequence length="198" mass="20805">MALQGTDGYDGVGDLPPLVRRAVDAARRSGFAFSCRPEQGRLLSVLAGGVQERIGETGTGCGVGLAWLASGARQGVRLVSVERDRERARVAAGVFDGLGHVEVLHDGWEAIADHGPFDLLVLDGGGQGKDGAAADPARLLKPGGVVVIDDFTPATAWPPMFGGSPDLARLHWLEHVDLHAAELRLAADLSVIVGTRYR</sequence>
<dbReference type="RefSeq" id="WP_131761845.1">
    <property type="nucleotide sequence ID" value="NZ_CAACUY010000191.1"/>
</dbReference>
<dbReference type="Gene3D" id="3.40.50.150">
    <property type="entry name" value="Vaccinia Virus protein VP39"/>
    <property type="match status" value="1"/>
</dbReference>
<dbReference type="PANTHER" id="PTHR43167">
    <property type="entry name" value="PUTATIVE (AFU_ORTHOLOGUE AFUA_6G01830)-RELATED"/>
    <property type="match status" value="1"/>
</dbReference>
<dbReference type="PANTHER" id="PTHR43167:SF1">
    <property type="entry name" value="PUTATIVE (AFU_ORTHOLOGUE AFUA_6G01830)-RELATED"/>
    <property type="match status" value="1"/>
</dbReference>
<dbReference type="CDD" id="cd02440">
    <property type="entry name" value="AdoMet_MTases"/>
    <property type="match status" value="1"/>
</dbReference>
<dbReference type="Proteomes" id="UP001597063">
    <property type="component" value="Unassembled WGS sequence"/>
</dbReference>
<keyword evidence="1" id="KW-0489">Methyltransferase</keyword>